<dbReference type="InterPro" id="IPR038300">
    <property type="entry name" value="SASP_sf_alpha/beta"/>
</dbReference>
<dbReference type="GO" id="GO:0006265">
    <property type="term" value="P:DNA topological change"/>
    <property type="evidence" value="ECO:0007669"/>
    <property type="project" value="InterPro"/>
</dbReference>
<protein>
    <submittedName>
        <fullName evidence="2">Small, acid-soluble spore protein, alpha/beta type</fullName>
    </submittedName>
</protein>
<dbReference type="GO" id="GO:0003690">
    <property type="term" value="F:double-stranded DNA binding"/>
    <property type="evidence" value="ECO:0007669"/>
    <property type="project" value="InterPro"/>
</dbReference>
<organism evidence="2 3">
    <name type="scientific">Selenihalanaerobacter shriftii</name>
    <dbReference type="NCBI Taxonomy" id="142842"/>
    <lineage>
        <taxon>Bacteria</taxon>
        <taxon>Bacillati</taxon>
        <taxon>Bacillota</taxon>
        <taxon>Clostridia</taxon>
        <taxon>Halanaerobiales</taxon>
        <taxon>Halobacteroidaceae</taxon>
        <taxon>Selenihalanaerobacter</taxon>
    </lineage>
</organism>
<name>A0A1T4LSF9_9FIRM</name>
<keyword evidence="3" id="KW-1185">Reference proteome</keyword>
<dbReference type="InterPro" id="IPR001448">
    <property type="entry name" value="SASP_alpha/beta-type"/>
</dbReference>
<dbReference type="AlphaFoldDB" id="A0A1T4LSF9"/>
<dbReference type="RefSeq" id="WP_234983904.1">
    <property type="nucleotide sequence ID" value="NZ_FUWM01000009.1"/>
</dbReference>
<evidence type="ECO:0000256" key="1">
    <source>
        <dbReference type="ARBA" id="ARBA00003863"/>
    </source>
</evidence>
<dbReference type="Proteomes" id="UP000190625">
    <property type="component" value="Unassembled WGS sequence"/>
</dbReference>
<dbReference type="EMBL" id="FUWM01000009">
    <property type="protein sequence ID" value="SJZ57643.1"/>
    <property type="molecule type" value="Genomic_DNA"/>
</dbReference>
<accession>A0A1T4LSF9</accession>
<proteinExistence type="predicted"/>
<dbReference type="Pfam" id="PF00269">
    <property type="entry name" value="SASP"/>
    <property type="match status" value="1"/>
</dbReference>
<evidence type="ECO:0000313" key="2">
    <source>
        <dbReference type="EMBL" id="SJZ57643.1"/>
    </source>
</evidence>
<dbReference type="STRING" id="142842.SAMN02745118_01233"/>
<gene>
    <name evidence="2" type="ORF">SAMN02745118_01233</name>
</gene>
<sequence length="93" mass="10441">MDKQKAMNKFKLEIAQELGYIDSPNNSEYRNNLNQIKFDVAQKENVPLQRGYNGNLKAKDAGKIGGNLGGQIGGQMVKKMIKQAENAMVNDYY</sequence>
<dbReference type="Gene3D" id="6.10.10.80">
    <property type="entry name" value="Small, acid-soluble spore protein, alpha/beta type-like"/>
    <property type="match status" value="2"/>
</dbReference>
<evidence type="ECO:0000313" key="3">
    <source>
        <dbReference type="Proteomes" id="UP000190625"/>
    </source>
</evidence>
<reference evidence="3" key="1">
    <citation type="submission" date="2017-02" db="EMBL/GenBank/DDBJ databases">
        <authorList>
            <person name="Varghese N."/>
            <person name="Submissions S."/>
        </authorList>
    </citation>
    <scope>NUCLEOTIDE SEQUENCE [LARGE SCALE GENOMIC DNA]</scope>
    <source>
        <strain evidence="3">ATCC BAA-73</strain>
    </source>
</reference>
<comment type="function">
    <text evidence="1">SASP are bound to spore DNA. They are double-stranded DNA-binding proteins that cause DNA to change to an a-like conformation. They protect the DNA backbone from chemical and enzymatic cleavage and are thus involved in dormant spore's high resistance to UV light.</text>
</comment>